<feature type="transmembrane region" description="Helical" evidence="6">
    <location>
        <begin position="99"/>
        <end position="120"/>
    </location>
</feature>
<evidence type="ECO:0000256" key="3">
    <source>
        <dbReference type="ARBA" id="ARBA00022692"/>
    </source>
</evidence>
<evidence type="ECO:0000256" key="4">
    <source>
        <dbReference type="ARBA" id="ARBA00022989"/>
    </source>
</evidence>
<dbReference type="Proteomes" id="UP000613743">
    <property type="component" value="Unassembled WGS sequence"/>
</dbReference>
<protein>
    <submittedName>
        <fullName evidence="7">Amino acid efflux permease RhtB family protein</fullName>
    </submittedName>
</protein>
<evidence type="ECO:0000256" key="1">
    <source>
        <dbReference type="ARBA" id="ARBA00004651"/>
    </source>
</evidence>
<feature type="transmembrane region" description="Helical" evidence="6">
    <location>
        <begin position="132"/>
        <end position="153"/>
    </location>
</feature>
<feature type="transmembrane region" description="Helical" evidence="6">
    <location>
        <begin position="54"/>
        <end position="74"/>
    </location>
</feature>
<keyword evidence="3 6" id="KW-0812">Transmembrane</keyword>
<dbReference type="EMBL" id="BMPZ01000001">
    <property type="protein sequence ID" value="GGI70073.1"/>
    <property type="molecule type" value="Genomic_DNA"/>
</dbReference>
<proteinExistence type="predicted"/>
<dbReference type="AlphaFoldDB" id="A0A917N8D3"/>
<sequence length="187" mass="19900">MSPGPSLAMIVRHSLGGSRLHGVICAWAHAMGIGIYALVTLLGLAVVLQQAPTVFQAITLTGALYLAWIGFQALRAKGGMQQKLAAGEKTSLWVAARDGFAISIFNPKIMLFFLALFSQFVGSADSFVGKGLIVTTPLVIDGLWYTVIAVMLSHPNVLNRLREKASLIDTLSGIVLIALALRVVVTL</sequence>
<gene>
    <name evidence="7" type="ORF">GCM10009332_04100</name>
</gene>
<accession>A0A917N8D3</accession>
<feature type="transmembrane region" description="Helical" evidence="6">
    <location>
        <begin position="165"/>
        <end position="185"/>
    </location>
</feature>
<evidence type="ECO:0000313" key="7">
    <source>
        <dbReference type="EMBL" id="GGI70073.1"/>
    </source>
</evidence>
<comment type="subcellular location">
    <subcellularLocation>
        <location evidence="1">Cell membrane</location>
        <topology evidence="1">Multi-pass membrane protein</topology>
    </subcellularLocation>
</comment>
<organism evidence="7 8">
    <name type="scientific">Shewanella gelidii</name>
    <dbReference type="NCBI Taxonomy" id="1642821"/>
    <lineage>
        <taxon>Bacteria</taxon>
        <taxon>Pseudomonadati</taxon>
        <taxon>Pseudomonadota</taxon>
        <taxon>Gammaproteobacteria</taxon>
        <taxon>Alteromonadales</taxon>
        <taxon>Shewanellaceae</taxon>
        <taxon>Shewanella</taxon>
    </lineage>
</organism>
<dbReference type="GO" id="GO:0005886">
    <property type="term" value="C:plasma membrane"/>
    <property type="evidence" value="ECO:0007669"/>
    <property type="project" value="UniProtKB-SubCell"/>
</dbReference>
<keyword evidence="8" id="KW-1185">Reference proteome</keyword>
<keyword evidence="4 6" id="KW-1133">Transmembrane helix</keyword>
<evidence type="ECO:0000256" key="2">
    <source>
        <dbReference type="ARBA" id="ARBA00022475"/>
    </source>
</evidence>
<reference evidence="7" key="1">
    <citation type="journal article" date="2014" name="Int. J. Syst. Evol. Microbiol.">
        <title>Complete genome sequence of Corynebacterium casei LMG S-19264T (=DSM 44701T), isolated from a smear-ripened cheese.</title>
        <authorList>
            <consortium name="US DOE Joint Genome Institute (JGI-PGF)"/>
            <person name="Walter F."/>
            <person name="Albersmeier A."/>
            <person name="Kalinowski J."/>
            <person name="Ruckert C."/>
        </authorList>
    </citation>
    <scope>NUCLEOTIDE SEQUENCE</scope>
    <source>
        <strain evidence="7">JCM 30804</strain>
    </source>
</reference>
<feature type="transmembrane region" description="Helical" evidence="6">
    <location>
        <begin position="20"/>
        <end position="48"/>
    </location>
</feature>
<evidence type="ECO:0000256" key="5">
    <source>
        <dbReference type="ARBA" id="ARBA00023136"/>
    </source>
</evidence>
<dbReference type="PANTHER" id="PTHR30086">
    <property type="entry name" value="ARGININE EXPORTER PROTEIN ARGO"/>
    <property type="match status" value="1"/>
</dbReference>
<keyword evidence="2" id="KW-1003">Cell membrane</keyword>
<dbReference type="PANTHER" id="PTHR30086:SF16">
    <property type="entry name" value="AMINO ACID EFFLUX PERMEASE RHTB FAMILY"/>
    <property type="match status" value="1"/>
</dbReference>
<reference evidence="7" key="2">
    <citation type="submission" date="2020-09" db="EMBL/GenBank/DDBJ databases">
        <authorList>
            <person name="Sun Q."/>
            <person name="Ohkuma M."/>
        </authorList>
    </citation>
    <scope>NUCLEOTIDE SEQUENCE</scope>
    <source>
        <strain evidence="7">JCM 30804</strain>
    </source>
</reference>
<keyword evidence="5 6" id="KW-0472">Membrane</keyword>
<dbReference type="InterPro" id="IPR001123">
    <property type="entry name" value="LeuE-type"/>
</dbReference>
<name>A0A917N8D3_9GAMM</name>
<dbReference type="Pfam" id="PF01810">
    <property type="entry name" value="LysE"/>
    <property type="match status" value="1"/>
</dbReference>
<comment type="caution">
    <text evidence="7">The sequence shown here is derived from an EMBL/GenBank/DDBJ whole genome shotgun (WGS) entry which is preliminary data.</text>
</comment>
<evidence type="ECO:0000256" key="6">
    <source>
        <dbReference type="SAM" id="Phobius"/>
    </source>
</evidence>
<evidence type="ECO:0000313" key="8">
    <source>
        <dbReference type="Proteomes" id="UP000613743"/>
    </source>
</evidence>
<dbReference type="GO" id="GO:0015171">
    <property type="term" value="F:amino acid transmembrane transporter activity"/>
    <property type="evidence" value="ECO:0007669"/>
    <property type="project" value="TreeGrafter"/>
</dbReference>